<feature type="domain" description="AP2/ERF" evidence="7">
    <location>
        <begin position="157"/>
        <end position="219"/>
    </location>
</feature>
<keyword evidence="4" id="KW-0804">Transcription</keyword>
<keyword evidence="9" id="KW-1185">Reference proteome</keyword>
<dbReference type="EMBL" id="JALJOV010000101">
    <property type="protein sequence ID" value="KAK9867224.1"/>
    <property type="molecule type" value="Genomic_DNA"/>
</dbReference>
<dbReference type="PANTHER" id="PTHR32467:SF90">
    <property type="entry name" value="AP2-LIKE ETHYLENE-RESPONSIVE TRANSCRIPTION FACTOR AIL1"/>
    <property type="match status" value="1"/>
</dbReference>
<evidence type="ECO:0000313" key="8">
    <source>
        <dbReference type="EMBL" id="KAK9867224.1"/>
    </source>
</evidence>
<dbReference type="PANTHER" id="PTHR32467">
    <property type="entry name" value="AP2-LIKE ETHYLENE-RESPONSIVE TRANSCRIPTION FACTOR"/>
    <property type="match status" value="1"/>
</dbReference>
<dbReference type="Proteomes" id="UP001485043">
    <property type="component" value="Unassembled WGS sequence"/>
</dbReference>
<reference evidence="8 9" key="1">
    <citation type="journal article" date="2024" name="Nat. Commun.">
        <title>Phylogenomics reveals the evolutionary origins of lichenization in chlorophyte algae.</title>
        <authorList>
            <person name="Puginier C."/>
            <person name="Libourel C."/>
            <person name="Otte J."/>
            <person name="Skaloud P."/>
            <person name="Haon M."/>
            <person name="Grisel S."/>
            <person name="Petersen M."/>
            <person name="Berrin J.G."/>
            <person name="Delaux P.M."/>
            <person name="Dal Grande F."/>
            <person name="Keller J."/>
        </authorList>
    </citation>
    <scope>NUCLEOTIDE SEQUENCE [LARGE SCALE GENOMIC DNA]</scope>
    <source>
        <strain evidence="8 9">SAG 2523</strain>
    </source>
</reference>
<dbReference type="SUPFAM" id="SSF54171">
    <property type="entry name" value="DNA-binding domain"/>
    <property type="match status" value="1"/>
</dbReference>
<dbReference type="GO" id="GO:0003677">
    <property type="term" value="F:DNA binding"/>
    <property type="evidence" value="ECO:0007669"/>
    <property type="project" value="UniProtKB-KW"/>
</dbReference>
<name>A0AAW1TFR8_9CHLO</name>
<accession>A0AAW1TFR8</accession>
<comment type="subcellular location">
    <subcellularLocation>
        <location evidence="1">Nucleus</location>
    </subcellularLocation>
</comment>
<keyword evidence="3" id="KW-0238">DNA-binding</keyword>
<feature type="region of interest" description="Disordered" evidence="6">
    <location>
        <begin position="520"/>
        <end position="549"/>
    </location>
</feature>
<dbReference type="InterPro" id="IPR036955">
    <property type="entry name" value="AP2/ERF_dom_sf"/>
</dbReference>
<comment type="caution">
    <text evidence="8">The sequence shown here is derived from an EMBL/GenBank/DDBJ whole genome shotgun (WGS) entry which is preliminary data.</text>
</comment>
<evidence type="ECO:0000256" key="1">
    <source>
        <dbReference type="ARBA" id="ARBA00004123"/>
    </source>
</evidence>
<dbReference type="Gene3D" id="3.30.730.10">
    <property type="entry name" value="AP2/ERF domain"/>
    <property type="match status" value="1"/>
</dbReference>
<dbReference type="SMART" id="SM00380">
    <property type="entry name" value="AP2"/>
    <property type="match status" value="1"/>
</dbReference>
<feature type="region of interest" description="Disordered" evidence="6">
    <location>
        <begin position="584"/>
        <end position="622"/>
    </location>
</feature>
<feature type="region of interest" description="Disordered" evidence="6">
    <location>
        <begin position="250"/>
        <end position="277"/>
    </location>
</feature>
<dbReference type="GO" id="GO:0003700">
    <property type="term" value="F:DNA-binding transcription factor activity"/>
    <property type="evidence" value="ECO:0007669"/>
    <property type="project" value="InterPro"/>
</dbReference>
<evidence type="ECO:0000256" key="4">
    <source>
        <dbReference type="ARBA" id="ARBA00023163"/>
    </source>
</evidence>
<dbReference type="PROSITE" id="PS51032">
    <property type="entry name" value="AP2_ERF"/>
    <property type="match status" value="1"/>
</dbReference>
<dbReference type="GO" id="GO:0005634">
    <property type="term" value="C:nucleus"/>
    <property type="evidence" value="ECO:0007669"/>
    <property type="project" value="UniProtKB-SubCell"/>
</dbReference>
<gene>
    <name evidence="8" type="ORF">WJX84_011070</name>
</gene>
<evidence type="ECO:0000313" key="9">
    <source>
        <dbReference type="Proteomes" id="UP001485043"/>
    </source>
</evidence>
<proteinExistence type="predicted"/>
<feature type="compositionally biased region" description="Low complexity" evidence="6">
    <location>
        <begin position="36"/>
        <end position="45"/>
    </location>
</feature>
<keyword evidence="5" id="KW-0539">Nucleus</keyword>
<feature type="region of interest" description="Disordered" evidence="6">
    <location>
        <begin position="1"/>
        <end position="56"/>
    </location>
</feature>
<keyword evidence="2" id="KW-0805">Transcription regulation</keyword>
<dbReference type="InterPro" id="IPR016177">
    <property type="entry name" value="DNA-bd_dom_sf"/>
</dbReference>
<dbReference type="InterPro" id="IPR001471">
    <property type="entry name" value="AP2/ERF_dom"/>
</dbReference>
<evidence type="ECO:0000256" key="6">
    <source>
        <dbReference type="SAM" id="MobiDB-lite"/>
    </source>
</evidence>
<evidence type="ECO:0000256" key="3">
    <source>
        <dbReference type="ARBA" id="ARBA00023125"/>
    </source>
</evidence>
<sequence>MSLTGSRLSDPEAADAERDTGKNSAEAEAPSPPSHPGSSLQLSSAIENGTQPGWQAEPDIQAHSSMVSLGFGTFSAAKLQAGASSFHARPGIFQRRPPQAKDIVEELGVKVPEWDHIRAAQDTVQLRSRLPEPFALDKVIKASKSKGLPSGRTYTSKFRGVHQTFPTKRWEAQFRRSGKPTSLGCFDHEEEAARAYDKMMLWCELHHTSGMKGGITNFDPSEYEKDLAWLHTVSQEELVQALRSDGRRQAAQRMLRQKRDGQTPGSPLRESDPPASRELAPAIRIAKRPQCAVFYTKCDELASNSSTPPDKLAFDYFAPACSSQFCSGPGASQSSAARLQPGGICGACVLQGYEREEQCIEEYTNCVAENLPGNTAACVSIAQTFVDFLCGPVQDLAPAPGPLPAADDSAAGAAIAAPELILPLPGILPEILPIGVIDSNLSNLVPALNYTIGGKLYSPSPDTGALAPLSSSLSPIVVPVGRHLLAEPETDEDTASGAFTLSKLPLGLGGRRLLAAGPCGGVAAPGPEPDEVPEGPSDAPEAPAPAPGVAFPLADAADLELLPISLQGNELSKLLPNLDDYTKGVTLRPPVPSTGVATSAPVGRRLLTVDQTEPGPAPDQTA</sequence>
<feature type="compositionally biased region" description="Low complexity" evidence="6">
    <location>
        <begin position="534"/>
        <end position="549"/>
    </location>
</feature>
<protein>
    <recommendedName>
        <fullName evidence="7">AP2/ERF domain-containing protein</fullName>
    </recommendedName>
</protein>
<evidence type="ECO:0000256" key="5">
    <source>
        <dbReference type="ARBA" id="ARBA00023242"/>
    </source>
</evidence>
<evidence type="ECO:0000259" key="7">
    <source>
        <dbReference type="PROSITE" id="PS51032"/>
    </source>
</evidence>
<organism evidence="8 9">
    <name type="scientific">Apatococcus fuscideae</name>
    <dbReference type="NCBI Taxonomy" id="2026836"/>
    <lineage>
        <taxon>Eukaryota</taxon>
        <taxon>Viridiplantae</taxon>
        <taxon>Chlorophyta</taxon>
        <taxon>core chlorophytes</taxon>
        <taxon>Trebouxiophyceae</taxon>
        <taxon>Chlorellales</taxon>
        <taxon>Chlorellaceae</taxon>
        <taxon>Apatococcus</taxon>
    </lineage>
</organism>
<dbReference type="AlphaFoldDB" id="A0AAW1TFR8"/>
<evidence type="ECO:0000256" key="2">
    <source>
        <dbReference type="ARBA" id="ARBA00023015"/>
    </source>
</evidence>